<comment type="caution">
    <text evidence="1">The sequence shown here is derived from an EMBL/GenBank/DDBJ whole genome shotgun (WGS) entry which is preliminary data.</text>
</comment>
<name>A0ACB5SZR9_AMBMO</name>
<sequence length="506" mass="57775">MLRLSNSSVIRRQLLSQNSRLLLLSQSKRSIRSTPIISTTTFRQQLQQQQRSLLLLPPTSHRFYSTEQQSSKPHDESSSTLKAKSATPTPPTTLPKSKALVPSSKPTLKQKIKKEVEHYWNGTKLLGYEIKVSSKLLIKMLAGYELTRRENTQLQTTISDILRLIPFSMFVLVPFAELLLPIALKLFPNLLPSTYESATDKDKKKQLLASTRKKASEFIQQTFNESGLTMPKKINEENKELFINFYKTINQGLKPSHEELIKIARCFKNDQVLDNLSRPQLMAMAKYMSLTPYGTDELLRYQIRYRLLQIIKDDKAIDYEGVDSLTIPELQTACASRGIRSATASPARLREDLNTWLDLRLRQKIPSSLLILSSTFTYGEHADDLESYYDALLGVLSSIPDELYNVAKLDLFQHDDKLKLNILKEQDELIKEESVQNQGVVKNVRDNLKLNDYEEEDHHTEEEGKKTAEDTVDTKKVESAESKTSTTITTTTTTKTETESQKPKQN</sequence>
<proteinExistence type="predicted"/>
<dbReference type="Proteomes" id="UP001165064">
    <property type="component" value="Unassembled WGS sequence"/>
</dbReference>
<protein>
    <submittedName>
        <fullName evidence="1">Unnamed protein product</fullName>
    </submittedName>
</protein>
<organism evidence="1 2">
    <name type="scientific">Ambrosiozyma monospora</name>
    <name type="common">Yeast</name>
    <name type="synonym">Endomycopsis monosporus</name>
    <dbReference type="NCBI Taxonomy" id="43982"/>
    <lineage>
        <taxon>Eukaryota</taxon>
        <taxon>Fungi</taxon>
        <taxon>Dikarya</taxon>
        <taxon>Ascomycota</taxon>
        <taxon>Saccharomycotina</taxon>
        <taxon>Pichiomycetes</taxon>
        <taxon>Pichiales</taxon>
        <taxon>Pichiaceae</taxon>
        <taxon>Ambrosiozyma</taxon>
    </lineage>
</organism>
<reference evidence="1" key="1">
    <citation type="submission" date="2023-04" db="EMBL/GenBank/DDBJ databases">
        <title>Ambrosiozyma monospora NBRC 10751.</title>
        <authorList>
            <person name="Ichikawa N."/>
            <person name="Sato H."/>
            <person name="Tonouchi N."/>
        </authorList>
    </citation>
    <scope>NUCLEOTIDE SEQUENCE</scope>
    <source>
        <strain evidence="1">NBRC 10751</strain>
    </source>
</reference>
<keyword evidence="2" id="KW-1185">Reference proteome</keyword>
<accession>A0ACB5SZR9</accession>
<evidence type="ECO:0000313" key="2">
    <source>
        <dbReference type="Proteomes" id="UP001165064"/>
    </source>
</evidence>
<gene>
    <name evidence="1" type="ORF">Amon02_000305200</name>
</gene>
<dbReference type="EMBL" id="BSXS01001865">
    <property type="protein sequence ID" value="GME77483.1"/>
    <property type="molecule type" value="Genomic_DNA"/>
</dbReference>
<evidence type="ECO:0000313" key="1">
    <source>
        <dbReference type="EMBL" id="GME77483.1"/>
    </source>
</evidence>